<reference evidence="1 2" key="1">
    <citation type="journal article" date="2013" name="Appl. Environ. Microbiol.">
        <title>Variation of the Virus-Related Elements within Syntenic Genomes of the Hyperthermophilic Archaeon Aeropyrum.</title>
        <authorList>
            <person name="Daifuku T."/>
            <person name="Yoshida T."/>
            <person name="Kitamura T."/>
            <person name="Kawaichi S."/>
            <person name="Inoue T."/>
            <person name="Nomura K."/>
            <person name="Yoshida Y."/>
            <person name="Kuno S."/>
            <person name="Sako Y."/>
        </authorList>
    </citation>
    <scope>NUCLEOTIDE SEQUENCE [LARGE SCALE GENOMIC DNA]</scope>
    <source>
        <strain evidence="1 2">SY1</strain>
    </source>
</reference>
<evidence type="ECO:0000313" key="1">
    <source>
        <dbReference type="EMBL" id="BAN89938.1"/>
    </source>
</evidence>
<dbReference type="STRING" id="1198449.ACAM_0469"/>
<dbReference type="AlphaFoldDB" id="U3TD86"/>
<keyword evidence="2" id="KW-1185">Reference proteome</keyword>
<name>U3TD86_9CREN</name>
<dbReference type="KEGG" id="acj:ACAM_0469"/>
<sequence>MSEVYGALVAVAVAVAVTAALMSVGGRTAGLIVGAGEAASQSIEAASSPLIMEAWVEAGGLKARFYSPGAPVESVVVLKPGEGVVARQQLPEPAVEGVVEALKPYDCSPVVLGVETVGGGLKLYPHPYTCNTREQGGAGPEPAVNIGGQWLGLASLGAARVVSLGSWEPVDVVLQIQIDLDRSCSPTISALGSEASPDGSGGYSEEPLGAVETGLGLFKVYGFALCTGDGLWAGVRLEPPGDMVLRGWAEARGSIAFPGKPRGAVEALVYSDGLETVAGWVEAWMVSPRYSNGATEARGDFATATGLIVLLHSREPGEARASIEATITLEEAAPLTLSTHTATLPHTTPTKITVLACRDQAPSLGVDSLLNPPPRLEAVVGGVARELKPGQAFQAAWAPGLEAMVSITPAKTMGTPVKPLVKPVEGEAGYRAAITPVPSPCGAPAKPLIVIQDTHQARTLAHLQLQGARLVIAPAEEAAAQGYKALYKAWIDAGRGVITVYGSQVQITPQQAYAAIKALGPVAEADIVIAQ</sequence>
<gene>
    <name evidence="1" type="ORF">ACAM_0469</name>
</gene>
<evidence type="ECO:0000313" key="2">
    <source>
        <dbReference type="Proteomes" id="UP000016887"/>
    </source>
</evidence>
<accession>U3TD86</accession>
<dbReference type="Proteomes" id="UP000016887">
    <property type="component" value="Chromosome"/>
</dbReference>
<protein>
    <submittedName>
        <fullName evidence="1">Uncharacterized protein</fullName>
    </submittedName>
</protein>
<organism evidence="1 2">
    <name type="scientific">Aeropyrum camini SY1 = JCM 12091</name>
    <dbReference type="NCBI Taxonomy" id="1198449"/>
    <lineage>
        <taxon>Archaea</taxon>
        <taxon>Thermoproteota</taxon>
        <taxon>Thermoprotei</taxon>
        <taxon>Desulfurococcales</taxon>
        <taxon>Desulfurococcaceae</taxon>
        <taxon>Aeropyrum</taxon>
    </lineage>
</organism>
<proteinExistence type="predicted"/>
<dbReference type="EMBL" id="AP012489">
    <property type="protein sequence ID" value="BAN89938.1"/>
    <property type="molecule type" value="Genomic_DNA"/>
</dbReference>
<dbReference type="eggNOG" id="arCOG14683">
    <property type="taxonomic scope" value="Archaea"/>
</dbReference>